<organism evidence="29 30">
    <name type="scientific">Cloeon dipterum</name>
    <dbReference type="NCBI Taxonomy" id="197152"/>
    <lineage>
        <taxon>Eukaryota</taxon>
        <taxon>Metazoa</taxon>
        <taxon>Ecdysozoa</taxon>
        <taxon>Arthropoda</taxon>
        <taxon>Hexapoda</taxon>
        <taxon>Insecta</taxon>
        <taxon>Pterygota</taxon>
        <taxon>Palaeoptera</taxon>
        <taxon>Ephemeroptera</taxon>
        <taxon>Pisciforma</taxon>
        <taxon>Baetidae</taxon>
        <taxon>Cloeon</taxon>
    </lineage>
</organism>
<accession>A0A8S1CF72</accession>
<dbReference type="InterPro" id="IPR000719">
    <property type="entry name" value="Prot_kinase_dom"/>
</dbReference>
<keyword evidence="8" id="KW-0732">Signal</keyword>
<evidence type="ECO:0000256" key="24">
    <source>
        <dbReference type="ARBA" id="ARBA00073785"/>
    </source>
</evidence>
<evidence type="ECO:0000256" key="26">
    <source>
        <dbReference type="SAM" id="MobiDB-lite"/>
    </source>
</evidence>
<dbReference type="InterPro" id="IPR001245">
    <property type="entry name" value="Ser-Thr/Tyr_kinase_cat_dom"/>
</dbReference>
<dbReference type="CDD" id="cd00192">
    <property type="entry name" value="PTKc"/>
    <property type="match status" value="1"/>
</dbReference>
<feature type="domain" description="Protein kinase" evidence="28">
    <location>
        <begin position="935"/>
        <end position="1208"/>
    </location>
</feature>
<evidence type="ECO:0000256" key="25">
    <source>
        <dbReference type="PROSITE-ProRule" id="PRU10141"/>
    </source>
</evidence>
<keyword evidence="6" id="KW-0808">Transferase</keyword>
<gene>
    <name evidence="29" type="ORF">CLODIP_2_CD16206</name>
</gene>
<dbReference type="GO" id="GO:0004930">
    <property type="term" value="F:G protein-coupled receptor activity"/>
    <property type="evidence" value="ECO:0007669"/>
    <property type="project" value="UniProtKB-KW"/>
</dbReference>
<evidence type="ECO:0000256" key="3">
    <source>
        <dbReference type="ARBA" id="ARBA00011902"/>
    </source>
</evidence>
<dbReference type="InterPro" id="IPR017441">
    <property type="entry name" value="Protein_kinase_ATP_BS"/>
</dbReference>
<dbReference type="GO" id="GO:0005524">
    <property type="term" value="F:ATP binding"/>
    <property type="evidence" value="ECO:0007669"/>
    <property type="project" value="UniProtKB-UniRule"/>
</dbReference>
<dbReference type="InterPro" id="IPR050122">
    <property type="entry name" value="RTK"/>
</dbReference>
<keyword evidence="17" id="KW-1015">Disulfide bond</keyword>
<evidence type="ECO:0000256" key="8">
    <source>
        <dbReference type="ARBA" id="ARBA00022729"/>
    </source>
</evidence>
<keyword evidence="13 27" id="KW-1133">Transmembrane helix</keyword>
<dbReference type="CDD" id="cd06366">
    <property type="entry name" value="PBP1_GABAb_receptor"/>
    <property type="match status" value="1"/>
</dbReference>
<evidence type="ECO:0000256" key="10">
    <source>
        <dbReference type="ARBA" id="ARBA00022741"/>
    </source>
</evidence>
<dbReference type="Proteomes" id="UP000494165">
    <property type="component" value="Unassembled WGS sequence"/>
</dbReference>
<keyword evidence="12 25" id="KW-0067">ATP-binding</keyword>
<evidence type="ECO:0000256" key="19">
    <source>
        <dbReference type="ARBA" id="ARBA00023180"/>
    </source>
</evidence>
<keyword evidence="16" id="KW-0829">Tyrosine-protein kinase</keyword>
<keyword evidence="15 27" id="KW-0472">Membrane</keyword>
<dbReference type="SMART" id="SM00219">
    <property type="entry name" value="TyrKc"/>
    <property type="match status" value="1"/>
</dbReference>
<keyword evidence="30" id="KW-1185">Reference proteome</keyword>
<evidence type="ECO:0000256" key="13">
    <source>
        <dbReference type="ARBA" id="ARBA00022989"/>
    </source>
</evidence>
<feature type="binding site" evidence="25">
    <location>
        <position position="967"/>
    </location>
    <ligand>
        <name>ATP</name>
        <dbReference type="ChEBI" id="CHEBI:30616"/>
    </ligand>
</feature>
<dbReference type="Gene3D" id="1.10.510.10">
    <property type="entry name" value="Transferase(Phosphotransferase) domain 1"/>
    <property type="match status" value="1"/>
</dbReference>
<reference evidence="29 30" key="1">
    <citation type="submission" date="2020-04" db="EMBL/GenBank/DDBJ databases">
        <authorList>
            <person name="Alioto T."/>
            <person name="Alioto T."/>
            <person name="Gomez Garrido J."/>
        </authorList>
    </citation>
    <scope>NUCLEOTIDE SEQUENCE [LARGE SCALE GENOMIC DNA]</scope>
</reference>
<evidence type="ECO:0000256" key="1">
    <source>
        <dbReference type="ARBA" id="ARBA00004167"/>
    </source>
</evidence>
<keyword evidence="19" id="KW-0325">Glycoprotein</keyword>
<dbReference type="SUPFAM" id="SSF53822">
    <property type="entry name" value="Periplasmic binding protein-like I"/>
    <property type="match status" value="1"/>
</dbReference>
<evidence type="ECO:0000256" key="11">
    <source>
        <dbReference type="ARBA" id="ARBA00022777"/>
    </source>
</evidence>
<keyword evidence="9" id="KW-0677">Repeat</keyword>
<dbReference type="PANTHER" id="PTHR24416:SF489">
    <property type="entry name" value="PROTEIN KINASE DOMAIN-CONTAINING PROTEIN"/>
    <property type="match status" value="1"/>
</dbReference>
<evidence type="ECO:0000256" key="12">
    <source>
        <dbReference type="ARBA" id="ARBA00022840"/>
    </source>
</evidence>
<feature type="region of interest" description="Disordered" evidence="26">
    <location>
        <begin position="1240"/>
        <end position="1305"/>
    </location>
</feature>
<evidence type="ECO:0000256" key="20">
    <source>
        <dbReference type="ARBA" id="ARBA00023224"/>
    </source>
</evidence>
<dbReference type="Gene3D" id="3.30.200.20">
    <property type="entry name" value="Phosphorylase Kinase, domain 1"/>
    <property type="match status" value="1"/>
</dbReference>
<keyword evidence="7 27" id="KW-0812">Transmembrane</keyword>
<sequence length="1386" mass="156472">MLFQLRTRVGLRNAMQPLGVFGPTALFICVVVLFISSPQASSASRGQRCLDHITEVHPKRFLFYRGQTMFITLETSTRPAHQVLTNVFAIFLQEALGYPYITVNVVDDKYNSTNAIIGFKQPDGGTSNNTHPPNMINLEIMMAANEDLSLPNSHRGSLDVEDLGNSGPGGSFSWSIPTLTIGHYKSQLLNQPSPDHWRVLTKPEWLTLFDQDISQFLKYSKTGKGYFCEKSFCTNGVYTPDQCQQNSKGKAKCATLLADYPDNNEFVIKQINALKLFVRVVWIGPHLQLVTEQFADNLNLLGNPKAVISLNWTPGPLTARDPKKYTSISFPSCETYGPSSEWPCFKLTPHRSAKVAWSVLKFNARVAYEAVHRYELKDYEYADLLTNYTNTNESYGFRDLGCQWLRTHEDIWLKWIPSDDNERTKIYIGGIFPMGGEVYTAKGIMAAASFAVKAVNNNPSVLRDYTLKLLAFDGQCKADTVMKNFIDYIRLPYFNQLAGILGPACSDTVEPLAGVSRHYRTVVISYSAEGASFSDRNKYPFFFRTIGENKQYKYVYLSLFNQLGWKRVAALTEDGQKYTEYISHMHDYIQQHGIIFVANRKFPRERSEVAMSQYLDDLRSKSARIIIADVYDDAARTMMCEAYRQKMTSKQGYVWFLPLWLQTRWYDTDHYNKVKHEKIECTTQQMIEAINGHFALTHAYFAGDKDIMQEGITVGEWRKDYENRCNKHKIEPSNYGGYSNDAVWAYAYALDKLFQENQSYVADLHTDEASRAFVKHLNNTDFNGVSGHIKFNNGPSRVSVVNVMQWINNRTNIVGSFYPNVSEIKGEIIGGRLDLNESALRWLSPDGVKPEDGTEPPPSCFVDPVAKFFNCSCETAIIIVNLLGFGVLGSIAIYTFFYLKRRYEREAKRYMQSMGIDGLPPPNSLDKWEIPREEVVVNRKLGEGAFGTVYGGEAYFGEKGWVAVAVKTLKLGSTTEVKLDFLSEAEVMKRLDHQNIVKLLGVCTKNEPVYTIMEFMLYGDLKTFLLARRHLVTERSSEENEEINSKRLTNMALDVARALTYLADLKFVHRDVACRNCMVNANRIVKLGDFGMTRAMFESDYYKFNRKGMLPVRWMAPESLELGIFTPQSDIWSYGVLLYEIITFGSFPFQGMSNSQVLEFVKKGNTLSIPKNVKPNLETLLRSCWAKEYKNRITSPEVVEFLANNPRLIAPCLDVPLASVQMEDTAQLELNLPEKTRKCSVAPVKNRQRSLSGGGAATTPNSPTATFDSDPKLLRSATSHDVQYPLIPGPPSSGPRCQAAAASPPTTADTVPLLAMRGVDHQLVAPSAVNVPMLPPPPRPADYIENGGAYMTPRRMPMAKYSSVFPTRRKDDVRRKDDAAEITSVL</sequence>
<evidence type="ECO:0000256" key="15">
    <source>
        <dbReference type="ARBA" id="ARBA00023136"/>
    </source>
</evidence>
<evidence type="ECO:0000259" key="28">
    <source>
        <dbReference type="PROSITE" id="PS50011"/>
    </source>
</evidence>
<dbReference type="EMBL" id="CADEPI010000023">
    <property type="protein sequence ID" value="CAB3366071.1"/>
    <property type="molecule type" value="Genomic_DNA"/>
</dbReference>
<comment type="function">
    <text evidence="23">Receptor for basic fibroblast growth factor.</text>
</comment>
<dbReference type="GO" id="GO:0005886">
    <property type="term" value="C:plasma membrane"/>
    <property type="evidence" value="ECO:0007669"/>
    <property type="project" value="UniProtKB-SubCell"/>
</dbReference>
<dbReference type="FunFam" id="1.10.510.10:FF:001227">
    <property type="entry name" value="Tyrosine-protein kinase receptor"/>
    <property type="match status" value="1"/>
</dbReference>
<evidence type="ECO:0000256" key="2">
    <source>
        <dbReference type="ARBA" id="ARBA00004651"/>
    </source>
</evidence>
<dbReference type="GO" id="GO:0004714">
    <property type="term" value="F:transmembrane receptor protein tyrosine kinase activity"/>
    <property type="evidence" value="ECO:0007669"/>
    <property type="project" value="UniProtKB-EC"/>
</dbReference>
<keyword evidence="20" id="KW-0807">Transducer</keyword>
<protein>
    <recommendedName>
        <fullName evidence="24">Gamma-aminobutyric acid type B receptor subunit 2</fullName>
        <ecNumber evidence="3">2.7.10.1</ecNumber>
    </recommendedName>
</protein>
<evidence type="ECO:0000256" key="5">
    <source>
        <dbReference type="ARBA" id="ARBA00022553"/>
    </source>
</evidence>
<dbReference type="InterPro" id="IPR001828">
    <property type="entry name" value="ANF_lig-bd_rcpt"/>
</dbReference>
<comment type="caution">
    <text evidence="29">The sequence shown here is derived from an EMBL/GenBank/DDBJ whole genome shotgun (WGS) entry which is preliminary data.</text>
</comment>
<dbReference type="InterPro" id="IPR028082">
    <property type="entry name" value="Peripla_BP_I"/>
</dbReference>
<evidence type="ECO:0000256" key="16">
    <source>
        <dbReference type="ARBA" id="ARBA00023137"/>
    </source>
</evidence>
<dbReference type="PROSITE" id="PS00107">
    <property type="entry name" value="PROTEIN_KINASE_ATP"/>
    <property type="match status" value="1"/>
</dbReference>
<name>A0A8S1CF72_9INSE</name>
<proteinExistence type="predicted"/>
<dbReference type="Pfam" id="PF01094">
    <property type="entry name" value="ANF_receptor"/>
    <property type="match status" value="1"/>
</dbReference>
<dbReference type="InterPro" id="IPR020635">
    <property type="entry name" value="Tyr_kinase_cat_dom"/>
</dbReference>
<evidence type="ECO:0000256" key="4">
    <source>
        <dbReference type="ARBA" id="ARBA00022475"/>
    </source>
</evidence>
<keyword evidence="10 25" id="KW-0547">Nucleotide-binding</keyword>
<dbReference type="PANTHER" id="PTHR24416">
    <property type="entry name" value="TYROSINE-PROTEIN KINASE RECEPTOR"/>
    <property type="match status" value="1"/>
</dbReference>
<dbReference type="FunFam" id="3.40.50.2300:FF:000063">
    <property type="entry name" value="Gamma-aminobutyric acid type B receptor subunit"/>
    <property type="match status" value="1"/>
</dbReference>
<dbReference type="InterPro" id="IPR008266">
    <property type="entry name" value="Tyr_kinase_AS"/>
</dbReference>
<dbReference type="InterPro" id="IPR011009">
    <property type="entry name" value="Kinase-like_dom_sf"/>
</dbReference>
<evidence type="ECO:0000256" key="27">
    <source>
        <dbReference type="SAM" id="Phobius"/>
    </source>
</evidence>
<keyword evidence="14" id="KW-0297">G-protein coupled receptor</keyword>
<evidence type="ECO:0000256" key="18">
    <source>
        <dbReference type="ARBA" id="ARBA00023170"/>
    </source>
</evidence>
<keyword evidence="4" id="KW-1003">Cell membrane</keyword>
<feature type="compositionally biased region" description="Polar residues" evidence="26">
    <location>
        <begin position="1258"/>
        <end position="1267"/>
    </location>
</feature>
<evidence type="ECO:0000256" key="14">
    <source>
        <dbReference type="ARBA" id="ARBA00023040"/>
    </source>
</evidence>
<dbReference type="FunFam" id="3.30.200.20:FF:000593">
    <property type="entry name" value="Predicted protein"/>
    <property type="match status" value="1"/>
</dbReference>
<evidence type="ECO:0000256" key="6">
    <source>
        <dbReference type="ARBA" id="ARBA00022679"/>
    </source>
</evidence>
<evidence type="ECO:0000256" key="9">
    <source>
        <dbReference type="ARBA" id="ARBA00022737"/>
    </source>
</evidence>
<evidence type="ECO:0000313" key="29">
    <source>
        <dbReference type="EMBL" id="CAB3366071.1"/>
    </source>
</evidence>
<evidence type="ECO:0000256" key="21">
    <source>
        <dbReference type="ARBA" id="ARBA00023319"/>
    </source>
</evidence>
<dbReference type="EC" id="2.7.10.1" evidence="3"/>
<evidence type="ECO:0000256" key="23">
    <source>
        <dbReference type="ARBA" id="ARBA00056965"/>
    </source>
</evidence>
<comment type="catalytic activity">
    <reaction evidence="22">
        <text>L-tyrosyl-[protein] + ATP = O-phospho-L-tyrosyl-[protein] + ADP + H(+)</text>
        <dbReference type="Rhea" id="RHEA:10596"/>
        <dbReference type="Rhea" id="RHEA-COMP:10136"/>
        <dbReference type="Rhea" id="RHEA-COMP:20101"/>
        <dbReference type="ChEBI" id="CHEBI:15378"/>
        <dbReference type="ChEBI" id="CHEBI:30616"/>
        <dbReference type="ChEBI" id="CHEBI:46858"/>
        <dbReference type="ChEBI" id="CHEBI:61978"/>
        <dbReference type="ChEBI" id="CHEBI:456216"/>
        <dbReference type="EC" id="2.7.10.1"/>
    </reaction>
</comment>
<comment type="subcellular location">
    <subcellularLocation>
        <location evidence="2">Cell membrane</location>
        <topology evidence="2">Multi-pass membrane protein</topology>
    </subcellularLocation>
    <subcellularLocation>
        <location evidence="1">Membrane</location>
        <topology evidence="1">Single-pass membrane protein</topology>
    </subcellularLocation>
</comment>
<keyword evidence="5" id="KW-0597">Phosphoprotein</keyword>
<keyword evidence="18" id="KW-0675">Receptor</keyword>
<dbReference type="GO" id="GO:0043235">
    <property type="term" value="C:receptor complex"/>
    <property type="evidence" value="ECO:0007669"/>
    <property type="project" value="TreeGrafter"/>
</dbReference>
<evidence type="ECO:0000313" key="30">
    <source>
        <dbReference type="Proteomes" id="UP000494165"/>
    </source>
</evidence>
<keyword evidence="21" id="KW-0393">Immunoglobulin domain</keyword>
<feature type="transmembrane region" description="Helical" evidence="27">
    <location>
        <begin position="876"/>
        <end position="899"/>
    </location>
</feature>
<dbReference type="Pfam" id="PF07714">
    <property type="entry name" value="PK_Tyr_Ser-Thr"/>
    <property type="match status" value="1"/>
</dbReference>
<dbReference type="Gene3D" id="3.40.50.2300">
    <property type="match status" value="2"/>
</dbReference>
<evidence type="ECO:0000256" key="17">
    <source>
        <dbReference type="ARBA" id="ARBA00023157"/>
    </source>
</evidence>
<dbReference type="OrthoDB" id="4062651at2759"/>
<dbReference type="SUPFAM" id="SSF56112">
    <property type="entry name" value="Protein kinase-like (PK-like)"/>
    <property type="match status" value="1"/>
</dbReference>
<dbReference type="GO" id="GO:0007169">
    <property type="term" value="P:cell surface receptor protein tyrosine kinase signaling pathway"/>
    <property type="evidence" value="ECO:0007669"/>
    <property type="project" value="TreeGrafter"/>
</dbReference>
<evidence type="ECO:0000256" key="7">
    <source>
        <dbReference type="ARBA" id="ARBA00022692"/>
    </source>
</evidence>
<dbReference type="PROSITE" id="PS00109">
    <property type="entry name" value="PROTEIN_KINASE_TYR"/>
    <property type="match status" value="1"/>
</dbReference>
<evidence type="ECO:0000256" key="22">
    <source>
        <dbReference type="ARBA" id="ARBA00051243"/>
    </source>
</evidence>
<dbReference type="PROSITE" id="PS50011">
    <property type="entry name" value="PROTEIN_KINASE_DOM"/>
    <property type="match status" value="1"/>
</dbReference>
<keyword evidence="11" id="KW-0418">Kinase</keyword>
<dbReference type="PRINTS" id="PR00109">
    <property type="entry name" value="TYRKINASE"/>
</dbReference>